<evidence type="ECO:0000313" key="1">
    <source>
        <dbReference type="EnsemblMetazoa" id="GBRI017979-PA"/>
    </source>
</evidence>
<dbReference type="VEuPathDB" id="VectorBase:GBRI017979"/>
<reference evidence="1" key="2">
    <citation type="submission" date="2020-05" db="UniProtKB">
        <authorList>
            <consortium name="EnsemblMetazoa"/>
        </authorList>
    </citation>
    <scope>IDENTIFICATION</scope>
    <source>
        <strain evidence="1">IAEA</strain>
    </source>
</reference>
<organism evidence="1 2">
    <name type="scientific">Glossina brevipalpis</name>
    <dbReference type="NCBI Taxonomy" id="37001"/>
    <lineage>
        <taxon>Eukaryota</taxon>
        <taxon>Metazoa</taxon>
        <taxon>Ecdysozoa</taxon>
        <taxon>Arthropoda</taxon>
        <taxon>Hexapoda</taxon>
        <taxon>Insecta</taxon>
        <taxon>Pterygota</taxon>
        <taxon>Neoptera</taxon>
        <taxon>Endopterygota</taxon>
        <taxon>Diptera</taxon>
        <taxon>Brachycera</taxon>
        <taxon>Muscomorpha</taxon>
        <taxon>Hippoboscoidea</taxon>
        <taxon>Glossinidae</taxon>
        <taxon>Glossina</taxon>
    </lineage>
</organism>
<dbReference type="AlphaFoldDB" id="A0A1A9WFL6"/>
<protein>
    <submittedName>
        <fullName evidence="1">Uncharacterized protein</fullName>
    </submittedName>
</protein>
<dbReference type="EnsemblMetazoa" id="GBRI017979-RA">
    <property type="protein sequence ID" value="GBRI017979-PA"/>
    <property type="gene ID" value="GBRI017979"/>
</dbReference>
<sequence>MYTNKSRRKFTVFLIHTLEATTTTIRTCINNNDDNNDDNNDNAKGDMPSFFEKHFFDELAYTNTLNIR</sequence>
<proteinExistence type="predicted"/>
<evidence type="ECO:0000313" key="2">
    <source>
        <dbReference type="Proteomes" id="UP000091820"/>
    </source>
</evidence>
<accession>A0A1A9WFL6</accession>
<name>A0A1A9WFL6_9MUSC</name>
<keyword evidence="2" id="KW-1185">Reference proteome</keyword>
<dbReference type="Proteomes" id="UP000091820">
    <property type="component" value="Unassembled WGS sequence"/>
</dbReference>
<reference evidence="2" key="1">
    <citation type="submission" date="2014-03" db="EMBL/GenBank/DDBJ databases">
        <authorList>
            <person name="Aksoy S."/>
            <person name="Warren W."/>
            <person name="Wilson R.K."/>
        </authorList>
    </citation>
    <scope>NUCLEOTIDE SEQUENCE [LARGE SCALE GENOMIC DNA]</scope>
    <source>
        <strain evidence="2">IAEA</strain>
    </source>
</reference>